<evidence type="ECO:0000259" key="3">
    <source>
        <dbReference type="Pfam" id="PF02894"/>
    </source>
</evidence>
<comment type="similarity">
    <text evidence="1">Belongs to the Gfo/Idh/MocA family.</text>
</comment>
<dbReference type="GO" id="GO:0000166">
    <property type="term" value="F:nucleotide binding"/>
    <property type="evidence" value="ECO:0007669"/>
    <property type="project" value="InterPro"/>
</dbReference>
<evidence type="ECO:0000259" key="2">
    <source>
        <dbReference type="Pfam" id="PF01408"/>
    </source>
</evidence>
<dbReference type="RefSeq" id="WP_088979086.1">
    <property type="nucleotide sequence ID" value="NZ_LT607753.1"/>
</dbReference>
<keyword evidence="5" id="KW-1185">Reference proteome</keyword>
<dbReference type="AlphaFoldDB" id="A0A1C5K2L4"/>
<dbReference type="Gene3D" id="3.40.50.720">
    <property type="entry name" value="NAD(P)-binding Rossmann-like Domain"/>
    <property type="match status" value="1"/>
</dbReference>
<protein>
    <submittedName>
        <fullName evidence="4">Oxidoreductase family, C-terminal alpha/beta domain</fullName>
    </submittedName>
</protein>
<dbReference type="Proteomes" id="UP000198215">
    <property type="component" value="Chromosome I"/>
</dbReference>
<dbReference type="InterPro" id="IPR000683">
    <property type="entry name" value="Gfo/Idh/MocA-like_OxRdtase_N"/>
</dbReference>
<dbReference type="InterPro" id="IPR051450">
    <property type="entry name" value="Gfo/Idh/MocA_Oxidoreductases"/>
</dbReference>
<accession>A0A1C5K2L4</accession>
<name>A0A1C5K2L4_9ACTN</name>
<dbReference type="InterPro" id="IPR004104">
    <property type="entry name" value="Gfo/Idh/MocA-like_OxRdtase_C"/>
</dbReference>
<sequence length="419" mass="45079">MSVSLAVVGAGNRGSTYAGYALRHPDRARVVAVADPRSAHRRALADAHQVPAERRFTSWHDLAARPRLADAVVLATPDREHVEPAVRLAALGYHVLLEKPIAPTEAECVAVAEAAERSGVLLAVCHVLRYTRYTDVVKRHVETGALGRVVGVEHLEPVGWWHFAHSYVRGNWRRAEQSSSSLLAKCCHDLDWLRYIVDDTPVRVSSVGALQHFRPEQRPEGAADRCLDCPVEPNCPYSAARLYRDCLASSDRHRWPLSVVTLDLTPAGVEAALRDGPYGRCVYSGDNDVVDHQSVTITFAGGATATLTMSAFTPDGHRRTRIMGTHGYLEGDGEQVSVTDFVTGRTVTTDTRAGGADAASGHGGGDMGLMAAFVDAVASGDRSRVRSGPRESLDSHRMAFAAERSRATGGAPVTLAPLG</sequence>
<feature type="domain" description="Gfo/Idh/MocA-like oxidoreductase C-terminal" evidence="3">
    <location>
        <begin position="138"/>
        <end position="415"/>
    </location>
</feature>
<gene>
    <name evidence="4" type="ORF">GA0070614_6070</name>
</gene>
<dbReference type="PANTHER" id="PTHR43377">
    <property type="entry name" value="BILIVERDIN REDUCTASE A"/>
    <property type="match status" value="1"/>
</dbReference>
<dbReference type="EMBL" id="LT607753">
    <property type="protein sequence ID" value="SCG77064.1"/>
    <property type="molecule type" value="Genomic_DNA"/>
</dbReference>
<dbReference type="Pfam" id="PF01408">
    <property type="entry name" value="GFO_IDH_MocA"/>
    <property type="match status" value="1"/>
</dbReference>
<evidence type="ECO:0000313" key="5">
    <source>
        <dbReference type="Proteomes" id="UP000198215"/>
    </source>
</evidence>
<dbReference type="OrthoDB" id="103047at2"/>
<evidence type="ECO:0000313" key="4">
    <source>
        <dbReference type="EMBL" id="SCG77064.1"/>
    </source>
</evidence>
<feature type="domain" description="Gfo/Idh/MocA-like oxidoreductase N-terminal" evidence="2">
    <location>
        <begin position="5"/>
        <end position="125"/>
    </location>
</feature>
<dbReference type="Gene3D" id="3.30.360.10">
    <property type="entry name" value="Dihydrodipicolinate Reductase, domain 2"/>
    <property type="match status" value="1"/>
</dbReference>
<dbReference type="Pfam" id="PF02894">
    <property type="entry name" value="GFO_IDH_MocA_C"/>
    <property type="match status" value="1"/>
</dbReference>
<proteinExistence type="inferred from homology"/>
<reference evidence="5" key="1">
    <citation type="submission" date="2016-06" db="EMBL/GenBank/DDBJ databases">
        <authorList>
            <person name="Varghese N."/>
            <person name="Submissions Spin"/>
        </authorList>
    </citation>
    <scope>NUCLEOTIDE SEQUENCE [LARGE SCALE GENOMIC DNA]</scope>
    <source>
        <strain evidence="5">DSM 45161</strain>
    </source>
</reference>
<dbReference type="InterPro" id="IPR036291">
    <property type="entry name" value="NAD(P)-bd_dom_sf"/>
</dbReference>
<dbReference type="SUPFAM" id="SSF55347">
    <property type="entry name" value="Glyceraldehyde-3-phosphate dehydrogenase-like, C-terminal domain"/>
    <property type="match status" value="1"/>
</dbReference>
<organism evidence="4 5">
    <name type="scientific">Micromonospora coxensis</name>
    <dbReference type="NCBI Taxonomy" id="356852"/>
    <lineage>
        <taxon>Bacteria</taxon>
        <taxon>Bacillati</taxon>
        <taxon>Actinomycetota</taxon>
        <taxon>Actinomycetes</taxon>
        <taxon>Micromonosporales</taxon>
        <taxon>Micromonosporaceae</taxon>
        <taxon>Micromonospora</taxon>
    </lineage>
</organism>
<dbReference type="SUPFAM" id="SSF51735">
    <property type="entry name" value="NAD(P)-binding Rossmann-fold domains"/>
    <property type="match status" value="1"/>
</dbReference>
<dbReference type="PANTHER" id="PTHR43377:SF2">
    <property type="entry name" value="BINDING ROSSMANN FOLD OXIDOREDUCTASE, PUTATIVE (AFU_ORTHOLOGUE AFUA_4G00560)-RELATED"/>
    <property type="match status" value="1"/>
</dbReference>
<evidence type="ECO:0000256" key="1">
    <source>
        <dbReference type="ARBA" id="ARBA00010928"/>
    </source>
</evidence>